<evidence type="ECO:0000256" key="2">
    <source>
        <dbReference type="SAM" id="SignalP"/>
    </source>
</evidence>
<evidence type="ECO:0000313" key="4">
    <source>
        <dbReference type="Proteomes" id="UP000015105"/>
    </source>
</evidence>
<feature type="region of interest" description="Disordered" evidence="1">
    <location>
        <begin position="123"/>
        <end position="146"/>
    </location>
</feature>
<reference evidence="3" key="5">
    <citation type="journal article" date="2021" name="G3 (Bethesda)">
        <title>Aegilops tauschii genome assembly Aet v5.0 features greater sequence contiguity and improved annotation.</title>
        <authorList>
            <person name="Wang L."/>
            <person name="Zhu T."/>
            <person name="Rodriguez J.C."/>
            <person name="Deal K.R."/>
            <person name="Dubcovsky J."/>
            <person name="McGuire P.E."/>
            <person name="Lux T."/>
            <person name="Spannagl M."/>
            <person name="Mayer K.F.X."/>
            <person name="Baldrich P."/>
            <person name="Meyers B.C."/>
            <person name="Huo N."/>
            <person name="Gu Y.Q."/>
            <person name="Zhou H."/>
            <person name="Devos K.M."/>
            <person name="Bennetzen J.L."/>
            <person name="Unver T."/>
            <person name="Budak H."/>
            <person name="Gulick P.J."/>
            <person name="Galiba G."/>
            <person name="Kalapos B."/>
            <person name="Nelson D.R."/>
            <person name="Li P."/>
            <person name="You F.M."/>
            <person name="Luo M.C."/>
            <person name="Dvorak J."/>
        </authorList>
    </citation>
    <scope>NUCLEOTIDE SEQUENCE [LARGE SCALE GENOMIC DNA]</scope>
    <source>
        <strain evidence="3">cv. AL8/78</strain>
    </source>
</reference>
<feature type="compositionally biased region" description="Basic and acidic residues" evidence="1">
    <location>
        <begin position="134"/>
        <end position="146"/>
    </location>
</feature>
<keyword evidence="4" id="KW-1185">Reference proteome</keyword>
<dbReference type="Proteomes" id="UP000015105">
    <property type="component" value="Chromosome 5D"/>
</dbReference>
<reference evidence="4" key="1">
    <citation type="journal article" date="2014" name="Science">
        <title>Ancient hybridizations among the ancestral genomes of bread wheat.</title>
        <authorList>
            <consortium name="International Wheat Genome Sequencing Consortium,"/>
            <person name="Marcussen T."/>
            <person name="Sandve S.R."/>
            <person name="Heier L."/>
            <person name="Spannagl M."/>
            <person name="Pfeifer M."/>
            <person name="Jakobsen K.S."/>
            <person name="Wulff B.B."/>
            <person name="Steuernagel B."/>
            <person name="Mayer K.F."/>
            <person name="Olsen O.A."/>
        </authorList>
    </citation>
    <scope>NUCLEOTIDE SEQUENCE [LARGE SCALE GENOMIC DNA]</scope>
    <source>
        <strain evidence="4">cv. AL8/78</strain>
    </source>
</reference>
<proteinExistence type="predicted"/>
<dbReference type="InterPro" id="IPR015683">
    <property type="entry name" value="Ionotropic_Glu_rcpt"/>
</dbReference>
<sequence length="146" mass="15906">MQCISAPKNLKLAVPHGMERTPRAILFLLLLLLVDPGVAQNTTGKADEFHVGVILNLGSLVGKVARTSISLAVQDFYAVHQNYSTKLTLHFRDSMASDVKAASAGMCLPVAARLAGRRMGSSIRRDGGWANPSARHEEDQLRWQVE</sequence>
<dbReference type="PANTHER" id="PTHR34836:SF1">
    <property type="entry name" value="OS09G0428600 PROTEIN"/>
    <property type="match status" value="1"/>
</dbReference>
<evidence type="ECO:0000313" key="3">
    <source>
        <dbReference type="EnsemblPlants" id="AET5Gv20529700.3"/>
    </source>
</evidence>
<keyword evidence="2" id="KW-0732">Signal</keyword>
<protein>
    <submittedName>
        <fullName evidence="3">Uncharacterized protein</fullName>
    </submittedName>
</protein>
<accession>A0A453KVY4</accession>
<name>A0A453KVY4_AEGTS</name>
<reference evidence="3" key="4">
    <citation type="submission" date="2019-03" db="UniProtKB">
        <authorList>
            <consortium name="EnsemblPlants"/>
        </authorList>
    </citation>
    <scope>IDENTIFICATION</scope>
</reference>
<dbReference type="EnsemblPlants" id="AET5Gv20529700.3">
    <property type="protein sequence ID" value="AET5Gv20529700.3"/>
    <property type="gene ID" value="AET5Gv20529700"/>
</dbReference>
<evidence type="ECO:0000256" key="1">
    <source>
        <dbReference type="SAM" id="MobiDB-lite"/>
    </source>
</evidence>
<dbReference type="Gramene" id="AET5Gv20529700.3">
    <property type="protein sequence ID" value="AET5Gv20529700.3"/>
    <property type="gene ID" value="AET5Gv20529700"/>
</dbReference>
<dbReference type="AlphaFoldDB" id="A0A453KVY4"/>
<organism evidence="3 4">
    <name type="scientific">Aegilops tauschii subsp. strangulata</name>
    <name type="common">Goatgrass</name>
    <dbReference type="NCBI Taxonomy" id="200361"/>
    <lineage>
        <taxon>Eukaryota</taxon>
        <taxon>Viridiplantae</taxon>
        <taxon>Streptophyta</taxon>
        <taxon>Embryophyta</taxon>
        <taxon>Tracheophyta</taxon>
        <taxon>Spermatophyta</taxon>
        <taxon>Magnoliopsida</taxon>
        <taxon>Liliopsida</taxon>
        <taxon>Poales</taxon>
        <taxon>Poaceae</taxon>
        <taxon>BOP clade</taxon>
        <taxon>Pooideae</taxon>
        <taxon>Triticodae</taxon>
        <taxon>Triticeae</taxon>
        <taxon>Triticinae</taxon>
        <taxon>Aegilops</taxon>
    </lineage>
</organism>
<feature type="chain" id="PRO_5019343870" evidence="2">
    <location>
        <begin position="40"/>
        <end position="146"/>
    </location>
</feature>
<reference evidence="3" key="3">
    <citation type="journal article" date="2017" name="Nature">
        <title>Genome sequence of the progenitor of the wheat D genome Aegilops tauschii.</title>
        <authorList>
            <person name="Luo M.C."/>
            <person name="Gu Y.Q."/>
            <person name="Puiu D."/>
            <person name="Wang H."/>
            <person name="Twardziok S.O."/>
            <person name="Deal K.R."/>
            <person name="Huo N."/>
            <person name="Zhu T."/>
            <person name="Wang L."/>
            <person name="Wang Y."/>
            <person name="McGuire P.E."/>
            <person name="Liu S."/>
            <person name="Long H."/>
            <person name="Ramasamy R.K."/>
            <person name="Rodriguez J.C."/>
            <person name="Van S.L."/>
            <person name="Yuan L."/>
            <person name="Wang Z."/>
            <person name="Xia Z."/>
            <person name="Xiao L."/>
            <person name="Anderson O.D."/>
            <person name="Ouyang S."/>
            <person name="Liang Y."/>
            <person name="Zimin A.V."/>
            <person name="Pertea G."/>
            <person name="Qi P."/>
            <person name="Bennetzen J.L."/>
            <person name="Dai X."/>
            <person name="Dawson M.W."/>
            <person name="Muller H.G."/>
            <person name="Kugler K."/>
            <person name="Rivarola-Duarte L."/>
            <person name="Spannagl M."/>
            <person name="Mayer K.F.X."/>
            <person name="Lu F.H."/>
            <person name="Bevan M.W."/>
            <person name="Leroy P."/>
            <person name="Li P."/>
            <person name="You F.M."/>
            <person name="Sun Q."/>
            <person name="Liu Z."/>
            <person name="Lyons E."/>
            <person name="Wicker T."/>
            <person name="Salzberg S.L."/>
            <person name="Devos K.M."/>
            <person name="Dvorak J."/>
        </authorList>
    </citation>
    <scope>NUCLEOTIDE SEQUENCE [LARGE SCALE GENOMIC DNA]</scope>
    <source>
        <strain evidence="3">cv. AL8/78</strain>
    </source>
</reference>
<feature type="signal peptide" evidence="2">
    <location>
        <begin position="1"/>
        <end position="39"/>
    </location>
</feature>
<dbReference type="PANTHER" id="PTHR34836">
    <property type="entry name" value="OS06G0188250 PROTEIN"/>
    <property type="match status" value="1"/>
</dbReference>
<reference evidence="4" key="2">
    <citation type="journal article" date="2017" name="Nat. Plants">
        <title>The Aegilops tauschii genome reveals multiple impacts of transposons.</title>
        <authorList>
            <person name="Zhao G."/>
            <person name="Zou C."/>
            <person name="Li K."/>
            <person name="Wang K."/>
            <person name="Li T."/>
            <person name="Gao L."/>
            <person name="Zhang X."/>
            <person name="Wang H."/>
            <person name="Yang Z."/>
            <person name="Liu X."/>
            <person name="Jiang W."/>
            <person name="Mao L."/>
            <person name="Kong X."/>
            <person name="Jiao Y."/>
            <person name="Jia J."/>
        </authorList>
    </citation>
    <scope>NUCLEOTIDE SEQUENCE [LARGE SCALE GENOMIC DNA]</scope>
    <source>
        <strain evidence="4">cv. AL8/78</strain>
    </source>
</reference>